<dbReference type="InterPro" id="IPR022781">
    <property type="entry name" value="Flagellar_biosynth_FliO"/>
</dbReference>
<keyword evidence="4 9" id="KW-0812">Transmembrane</keyword>
<dbReference type="PANTHER" id="PTHR38766:SF1">
    <property type="entry name" value="FLAGELLAR PROTEIN FLIO"/>
    <property type="match status" value="1"/>
</dbReference>
<feature type="transmembrane region" description="Helical" evidence="9">
    <location>
        <begin position="41"/>
        <end position="60"/>
    </location>
</feature>
<organism evidence="10">
    <name type="scientific">mine drainage metagenome</name>
    <dbReference type="NCBI Taxonomy" id="410659"/>
    <lineage>
        <taxon>unclassified sequences</taxon>
        <taxon>metagenomes</taxon>
        <taxon>ecological metagenomes</taxon>
    </lineage>
</organism>
<comment type="caution">
    <text evidence="10">The sequence shown here is derived from an EMBL/GenBank/DDBJ whole genome shotgun (WGS) entry which is preliminary data.</text>
</comment>
<dbReference type="Pfam" id="PF04347">
    <property type="entry name" value="FliO"/>
    <property type="match status" value="1"/>
</dbReference>
<dbReference type="InterPro" id="IPR052205">
    <property type="entry name" value="FliO/MopB"/>
</dbReference>
<dbReference type="GO" id="GO:0005886">
    <property type="term" value="C:plasma membrane"/>
    <property type="evidence" value="ECO:0007669"/>
    <property type="project" value="UniProtKB-SubCell"/>
</dbReference>
<protein>
    <submittedName>
        <fullName evidence="10">Flagellar protein FliO</fullName>
    </submittedName>
</protein>
<dbReference type="AlphaFoldDB" id="A0A1J5SKJ1"/>
<dbReference type="GO" id="GO:0044781">
    <property type="term" value="P:bacterial-type flagellum organization"/>
    <property type="evidence" value="ECO:0007669"/>
    <property type="project" value="InterPro"/>
</dbReference>
<name>A0A1J5SKJ1_9ZZZZ</name>
<evidence type="ECO:0000256" key="9">
    <source>
        <dbReference type="SAM" id="Phobius"/>
    </source>
</evidence>
<keyword evidence="10" id="KW-0966">Cell projection</keyword>
<keyword evidence="6 9" id="KW-0472">Membrane</keyword>
<evidence type="ECO:0000256" key="6">
    <source>
        <dbReference type="ARBA" id="ARBA00023136"/>
    </source>
</evidence>
<comment type="similarity">
    <text evidence="8">Belongs to the FliO/MopB family.</text>
</comment>
<dbReference type="GO" id="GO:0009425">
    <property type="term" value="C:bacterial-type flagellum basal body"/>
    <property type="evidence" value="ECO:0007669"/>
    <property type="project" value="UniProtKB-SubCell"/>
</dbReference>
<keyword evidence="3" id="KW-1003">Cell membrane</keyword>
<accession>A0A1J5SKJ1</accession>
<keyword evidence="10" id="KW-0969">Cilium</keyword>
<evidence type="ECO:0000256" key="5">
    <source>
        <dbReference type="ARBA" id="ARBA00022989"/>
    </source>
</evidence>
<evidence type="ECO:0000256" key="7">
    <source>
        <dbReference type="ARBA" id="ARBA00023143"/>
    </source>
</evidence>
<gene>
    <name evidence="10" type="primary">fliO_3</name>
    <name evidence="10" type="ORF">GALL_92450</name>
</gene>
<feature type="transmembrane region" description="Helical" evidence="9">
    <location>
        <begin position="80"/>
        <end position="101"/>
    </location>
</feature>
<evidence type="ECO:0000256" key="4">
    <source>
        <dbReference type="ARBA" id="ARBA00022692"/>
    </source>
</evidence>
<dbReference type="EMBL" id="MLJW01000031">
    <property type="protein sequence ID" value="OIR08451.1"/>
    <property type="molecule type" value="Genomic_DNA"/>
</dbReference>
<evidence type="ECO:0000256" key="3">
    <source>
        <dbReference type="ARBA" id="ARBA00022475"/>
    </source>
</evidence>
<keyword evidence="5 9" id="KW-1133">Transmembrane helix</keyword>
<sequence length="187" mass="19910">MRTRVLAALTSAAEYPLMLKPTALVSLTSILSRLRERKQTVRCAIFSFPAAVFSPLALAADPARPAYVPPPAAAMSSGSVLQVILSLLLVLAAVVLVGWLLKRINLPQQGAGNALRVISGVAVGQRERIVLVEVNDTWLVVGVAPGQVNALHTMPKGSLSAAPAGPAGDDNKFQVWLKQMMEKRNVR</sequence>
<proteinExistence type="inferred from homology"/>
<keyword evidence="10" id="KW-0282">Flagellum</keyword>
<evidence type="ECO:0000256" key="1">
    <source>
        <dbReference type="ARBA" id="ARBA00004117"/>
    </source>
</evidence>
<comment type="subcellular location">
    <subcellularLocation>
        <location evidence="1">Bacterial flagellum basal body</location>
    </subcellularLocation>
    <subcellularLocation>
        <location evidence="2">Cell membrane</location>
    </subcellularLocation>
</comment>
<evidence type="ECO:0000256" key="2">
    <source>
        <dbReference type="ARBA" id="ARBA00004236"/>
    </source>
</evidence>
<evidence type="ECO:0000256" key="8">
    <source>
        <dbReference type="ARBA" id="ARBA00037937"/>
    </source>
</evidence>
<reference evidence="10" key="1">
    <citation type="submission" date="2016-10" db="EMBL/GenBank/DDBJ databases">
        <title>Sequence of Gallionella enrichment culture.</title>
        <authorList>
            <person name="Poehlein A."/>
            <person name="Muehling M."/>
            <person name="Daniel R."/>
        </authorList>
    </citation>
    <scope>NUCLEOTIDE SEQUENCE</scope>
</reference>
<evidence type="ECO:0000313" key="10">
    <source>
        <dbReference type="EMBL" id="OIR08451.1"/>
    </source>
</evidence>
<dbReference type="NCBIfam" id="TIGR03500">
    <property type="entry name" value="FliO_TIGR"/>
    <property type="match status" value="1"/>
</dbReference>
<keyword evidence="7" id="KW-0975">Bacterial flagellum</keyword>
<dbReference type="PANTHER" id="PTHR38766">
    <property type="entry name" value="FLAGELLAR PROTEIN FLIO"/>
    <property type="match status" value="1"/>
</dbReference>